<gene>
    <name evidence="1" type="ORF">D7Y13_43325</name>
</gene>
<dbReference type="Proteomes" id="UP000278907">
    <property type="component" value="Unassembled WGS sequence"/>
</dbReference>
<evidence type="ECO:0000313" key="2">
    <source>
        <dbReference type="Proteomes" id="UP000278907"/>
    </source>
</evidence>
<feature type="non-terminal residue" evidence="1">
    <location>
        <position position="47"/>
    </location>
</feature>
<dbReference type="EMBL" id="RAWI01001115">
    <property type="protein sequence ID" value="RKH80401.1"/>
    <property type="molecule type" value="Genomic_DNA"/>
</dbReference>
<reference evidence="1 2" key="1">
    <citation type="submission" date="2018-09" db="EMBL/GenBank/DDBJ databases">
        <authorList>
            <person name="Livingstone P.G."/>
            <person name="Whitworth D.E."/>
        </authorList>
    </citation>
    <scope>NUCLEOTIDE SEQUENCE [LARGE SCALE GENOMIC DNA]</scope>
    <source>
        <strain evidence="1 2">CA031B</strain>
    </source>
</reference>
<protein>
    <submittedName>
        <fullName evidence="1">LLM class F420-dependent oxidoreductase</fullName>
    </submittedName>
</protein>
<comment type="caution">
    <text evidence="1">The sequence shown here is derived from an EMBL/GenBank/DDBJ whole genome shotgun (WGS) entry which is preliminary data.</text>
</comment>
<name>A0ABX9Q5P3_9BACT</name>
<accession>A0ABX9Q5P3</accession>
<evidence type="ECO:0000313" key="1">
    <source>
        <dbReference type="EMBL" id="RKH80401.1"/>
    </source>
</evidence>
<organism evidence="1 2">
    <name type="scientific">Corallococcus praedator</name>
    <dbReference type="NCBI Taxonomy" id="2316724"/>
    <lineage>
        <taxon>Bacteria</taxon>
        <taxon>Pseudomonadati</taxon>
        <taxon>Myxococcota</taxon>
        <taxon>Myxococcia</taxon>
        <taxon>Myxococcales</taxon>
        <taxon>Cystobacterineae</taxon>
        <taxon>Myxococcaceae</taxon>
        <taxon>Corallococcus</taxon>
    </lineage>
</organism>
<sequence length="47" mass="5133">MRIGMGINYAGDFSETINNLLEFEAAGLDRVAVPEAYSYDAVSQLGY</sequence>
<keyword evidence="2" id="KW-1185">Reference proteome</keyword>
<proteinExistence type="predicted"/>